<comment type="similarity">
    <text evidence="2">Belongs to the UPF0208 family.</text>
</comment>
<dbReference type="GO" id="GO:0005886">
    <property type="term" value="C:plasma membrane"/>
    <property type="evidence" value="ECO:0007669"/>
    <property type="project" value="UniProtKB-SubCell"/>
</dbReference>
<evidence type="ECO:0000256" key="5">
    <source>
        <dbReference type="ARBA" id="ARBA00022519"/>
    </source>
</evidence>
<name>A0A1L0ABR0_9GAMM</name>
<dbReference type="Pfam" id="PF04217">
    <property type="entry name" value="DUF412"/>
    <property type="match status" value="1"/>
</dbReference>
<dbReference type="OrthoDB" id="7066670at2"/>
<evidence type="ECO:0000256" key="7">
    <source>
        <dbReference type="ARBA" id="ARBA00022989"/>
    </source>
</evidence>
<comment type="subcellular location">
    <subcellularLocation>
        <location evidence="1">Cell inner membrane</location>
        <topology evidence="1">Multi-pass membrane protein</topology>
    </subcellularLocation>
</comment>
<sequence length="145" mass="16743">MNVFKNTLYKGQHYMQRWPMKKELAALFPENRIIAATKLGFKTMPPLAILTVMMQYLYGDMQQLPASIAIALLFITLPMQGLFWLGKRSSELLPVSLANWYHELYQGLVTQGCELEPAVKKPHYSELADILENAFKRMDKVFMVK</sequence>
<evidence type="ECO:0000256" key="8">
    <source>
        <dbReference type="ARBA" id="ARBA00023136"/>
    </source>
</evidence>
<dbReference type="Proteomes" id="UP000183794">
    <property type="component" value="Unassembled WGS sequence"/>
</dbReference>
<evidence type="ECO:0000313" key="11">
    <source>
        <dbReference type="EMBL" id="SGZ03615.1"/>
    </source>
</evidence>
<dbReference type="RefSeq" id="WP_045109618.1">
    <property type="nucleotide sequence ID" value="NZ_CAWQZC010000053.1"/>
</dbReference>
<proteinExistence type="inferred from homology"/>
<keyword evidence="12" id="KW-1185">Reference proteome</keyword>
<dbReference type="GeneID" id="61294591"/>
<keyword evidence="8 9" id="KW-0472">Membrane</keyword>
<evidence type="ECO:0000256" key="3">
    <source>
        <dbReference type="ARBA" id="ARBA00018831"/>
    </source>
</evidence>
<evidence type="ECO:0000256" key="4">
    <source>
        <dbReference type="ARBA" id="ARBA00022475"/>
    </source>
</evidence>
<protein>
    <recommendedName>
        <fullName evidence="3">UPF0208 membrane protein YfbV</fullName>
    </recommendedName>
</protein>
<dbReference type="Proteomes" id="UP000182660">
    <property type="component" value="Unassembled WGS sequence"/>
</dbReference>
<evidence type="ECO:0000313" key="13">
    <source>
        <dbReference type="Proteomes" id="UP000183794"/>
    </source>
</evidence>
<gene>
    <name evidence="11" type="ORF">MT2528_4630</name>
    <name evidence="10" type="ORF">NVI5450_0811</name>
</gene>
<organism evidence="10 13">
    <name type="scientific">Moritella viscosa</name>
    <dbReference type="NCBI Taxonomy" id="80854"/>
    <lineage>
        <taxon>Bacteria</taxon>
        <taxon>Pseudomonadati</taxon>
        <taxon>Pseudomonadota</taxon>
        <taxon>Gammaproteobacteria</taxon>
        <taxon>Alteromonadales</taxon>
        <taxon>Moritellaceae</taxon>
        <taxon>Moritella</taxon>
    </lineage>
</organism>
<dbReference type="EMBL" id="FPLJ01000145">
    <property type="protein sequence ID" value="SGZ03615.1"/>
    <property type="molecule type" value="Genomic_DNA"/>
</dbReference>
<evidence type="ECO:0000256" key="1">
    <source>
        <dbReference type="ARBA" id="ARBA00004429"/>
    </source>
</evidence>
<dbReference type="NCBIfam" id="NF002493">
    <property type="entry name" value="PRK01816.1"/>
    <property type="match status" value="1"/>
</dbReference>
<evidence type="ECO:0000313" key="10">
    <source>
        <dbReference type="EMBL" id="SGY87944.1"/>
    </source>
</evidence>
<reference evidence="11 12" key="1">
    <citation type="submission" date="2016-11" db="EMBL/GenBank/DDBJ databases">
        <authorList>
            <person name="Klemetsen T."/>
        </authorList>
    </citation>
    <scope>NUCLEOTIDE SEQUENCE [LARGE SCALE GENOMIC DNA]</scope>
    <source>
        <strain evidence="11">MT 2528</strain>
    </source>
</reference>
<evidence type="ECO:0000313" key="12">
    <source>
        <dbReference type="Proteomes" id="UP000182660"/>
    </source>
</evidence>
<keyword evidence="6 9" id="KW-0812">Transmembrane</keyword>
<keyword evidence="4" id="KW-1003">Cell membrane</keyword>
<dbReference type="EMBL" id="FPLD01000031">
    <property type="protein sequence ID" value="SGY87944.1"/>
    <property type="molecule type" value="Genomic_DNA"/>
</dbReference>
<reference evidence="10 13" key="2">
    <citation type="submission" date="2016-11" db="EMBL/GenBank/DDBJ databases">
        <authorList>
            <person name="Jaros S."/>
            <person name="Januszkiewicz K."/>
            <person name="Wedrychowicz H."/>
        </authorList>
    </citation>
    <scope>NUCLEOTIDE SEQUENCE [LARGE SCALE GENOMIC DNA]</scope>
    <source>
        <strain evidence="10">NVI 5450</strain>
    </source>
</reference>
<evidence type="ECO:0000256" key="2">
    <source>
        <dbReference type="ARBA" id="ARBA00009474"/>
    </source>
</evidence>
<feature type="transmembrane region" description="Helical" evidence="9">
    <location>
        <begin position="64"/>
        <end position="85"/>
    </location>
</feature>
<evidence type="ECO:0000256" key="6">
    <source>
        <dbReference type="ARBA" id="ARBA00022692"/>
    </source>
</evidence>
<keyword evidence="5" id="KW-0997">Cell inner membrane</keyword>
<dbReference type="InterPro" id="IPR007334">
    <property type="entry name" value="UPF0208"/>
</dbReference>
<keyword evidence="7 9" id="KW-1133">Transmembrane helix</keyword>
<evidence type="ECO:0000256" key="9">
    <source>
        <dbReference type="SAM" id="Phobius"/>
    </source>
</evidence>
<accession>A0A1L0ABR0</accession>
<dbReference type="AlphaFoldDB" id="A0A1L0ABR0"/>